<sequence length="144" mass="16711">RNRKTNWSSEENLALEKAMTLFSRNDLHSIQAFMKTQLQFFDRDLKDIKKKVYNNLQENIFHEASVKSRIQIAYAGLMMQIENNPQTSIDFNSQVIAMVGDFCNHDPKRVVKNLKDLQKSSQLVLQLGRQTILKVLNGETLNLK</sequence>
<protein>
    <submittedName>
        <fullName evidence="1">Uncharacterized protein</fullName>
    </submittedName>
</protein>
<dbReference type="EMBL" id="GDID01001004">
    <property type="protein sequence ID" value="JAP95602.1"/>
    <property type="molecule type" value="Transcribed_RNA"/>
</dbReference>
<feature type="non-terminal residue" evidence="1">
    <location>
        <position position="144"/>
    </location>
</feature>
<evidence type="ECO:0000313" key="1">
    <source>
        <dbReference type="EMBL" id="JAP95602.1"/>
    </source>
</evidence>
<dbReference type="AlphaFoldDB" id="A0A146KFW2"/>
<accession>A0A146KFW2</accession>
<proteinExistence type="predicted"/>
<feature type="non-terminal residue" evidence="1">
    <location>
        <position position="1"/>
    </location>
</feature>
<organism evidence="1">
    <name type="scientific">Trepomonas sp. PC1</name>
    <dbReference type="NCBI Taxonomy" id="1076344"/>
    <lineage>
        <taxon>Eukaryota</taxon>
        <taxon>Metamonada</taxon>
        <taxon>Diplomonadida</taxon>
        <taxon>Hexamitidae</taxon>
        <taxon>Hexamitinae</taxon>
        <taxon>Trepomonas</taxon>
    </lineage>
</organism>
<gene>
    <name evidence="1" type="ORF">TPC1_11347</name>
</gene>
<reference evidence="1" key="1">
    <citation type="submission" date="2015-07" db="EMBL/GenBank/DDBJ databases">
        <title>Adaptation to a free-living lifestyle via gene acquisitions in the diplomonad Trepomonas sp. PC1.</title>
        <authorList>
            <person name="Xu F."/>
            <person name="Jerlstrom-Hultqvist J."/>
            <person name="Kolisko M."/>
            <person name="Simpson A.G.B."/>
            <person name="Roger A.J."/>
            <person name="Svard S.G."/>
            <person name="Andersson J.O."/>
        </authorList>
    </citation>
    <scope>NUCLEOTIDE SEQUENCE</scope>
    <source>
        <strain evidence="1">PC1</strain>
    </source>
</reference>
<name>A0A146KFW2_9EUKA</name>